<dbReference type="KEGG" id="pgr:PGTG_22207"/>
<dbReference type="EMBL" id="DS178321">
    <property type="protein sequence ID" value="EHS64336.1"/>
    <property type="molecule type" value="Genomic_DNA"/>
</dbReference>
<evidence type="ECO:0000313" key="2">
    <source>
        <dbReference type="Proteomes" id="UP000008783"/>
    </source>
</evidence>
<dbReference type="HOGENOM" id="CLU_1939196_0_0_1"/>
<dbReference type="InParanoid" id="H6QTS2"/>
<accession>H6QTS2</accession>
<evidence type="ECO:0000313" key="1">
    <source>
        <dbReference type="EMBL" id="EHS64336.1"/>
    </source>
</evidence>
<gene>
    <name evidence="1" type="ORF">PGTG_22207</name>
</gene>
<dbReference type="RefSeq" id="XP_003889083.1">
    <property type="nucleotide sequence ID" value="XM_003889034.1"/>
</dbReference>
<dbReference type="Proteomes" id="UP000008783">
    <property type="component" value="Unassembled WGS sequence"/>
</dbReference>
<proteinExistence type="predicted"/>
<dbReference type="AlphaFoldDB" id="H6QTS2"/>
<dbReference type="GeneID" id="13541767"/>
<keyword evidence="2" id="KW-1185">Reference proteome</keyword>
<dbReference type="VEuPathDB" id="FungiDB:PGTG_22207"/>
<reference evidence="2" key="1">
    <citation type="journal article" date="2011" name="Proc. Natl. Acad. Sci. U.S.A.">
        <title>Obligate biotrophy features unraveled by the genomic analysis of rust fungi.</title>
        <authorList>
            <person name="Duplessis S."/>
            <person name="Cuomo C.A."/>
            <person name="Lin Y.-C."/>
            <person name="Aerts A."/>
            <person name="Tisserant E."/>
            <person name="Veneault-Fourrey C."/>
            <person name="Joly D.L."/>
            <person name="Hacquard S."/>
            <person name="Amselem J."/>
            <person name="Cantarel B.L."/>
            <person name="Chiu R."/>
            <person name="Coutinho P.M."/>
            <person name="Feau N."/>
            <person name="Field M."/>
            <person name="Frey P."/>
            <person name="Gelhaye E."/>
            <person name="Goldberg J."/>
            <person name="Grabherr M.G."/>
            <person name="Kodira C.D."/>
            <person name="Kohler A."/>
            <person name="Kuees U."/>
            <person name="Lindquist E.A."/>
            <person name="Lucas S.M."/>
            <person name="Mago R."/>
            <person name="Mauceli E."/>
            <person name="Morin E."/>
            <person name="Murat C."/>
            <person name="Pangilinan J.L."/>
            <person name="Park R."/>
            <person name="Pearson M."/>
            <person name="Quesneville H."/>
            <person name="Rouhier N."/>
            <person name="Sakthikumar S."/>
            <person name="Salamov A.A."/>
            <person name="Schmutz J."/>
            <person name="Selles B."/>
            <person name="Shapiro H."/>
            <person name="Tanguay P."/>
            <person name="Tuskan G.A."/>
            <person name="Henrissat B."/>
            <person name="Van de Peer Y."/>
            <person name="Rouze P."/>
            <person name="Ellis J.G."/>
            <person name="Dodds P.N."/>
            <person name="Schein J.E."/>
            <person name="Zhong S."/>
            <person name="Hamelin R.C."/>
            <person name="Grigoriev I.V."/>
            <person name="Szabo L.J."/>
            <person name="Martin F."/>
        </authorList>
    </citation>
    <scope>NUCLEOTIDE SEQUENCE [LARGE SCALE GENOMIC DNA]</scope>
    <source>
        <strain evidence="2">CRL 75-36-700-3 / race SCCL</strain>
    </source>
</reference>
<protein>
    <submittedName>
        <fullName evidence="1">Uncharacterized protein</fullName>
    </submittedName>
</protein>
<sequence length="130" mass="14719">MKVQENIYTSHEHSPYAFDGLSSWKPVGKAEGLSQEPEDPKLLTGESLPSEVASILSSPNKMSKFDHAELEATVMKFVTRQWLNRLNLMLHKVTSLKDAIAMIKTGNGFLEALLLQQYVLRTVDYMYKLC</sequence>
<organism evidence="1 2">
    <name type="scientific">Puccinia graminis f. sp. tritici (strain CRL 75-36-700-3 / race SCCL)</name>
    <name type="common">Black stem rust fungus</name>
    <dbReference type="NCBI Taxonomy" id="418459"/>
    <lineage>
        <taxon>Eukaryota</taxon>
        <taxon>Fungi</taxon>
        <taxon>Dikarya</taxon>
        <taxon>Basidiomycota</taxon>
        <taxon>Pucciniomycotina</taxon>
        <taxon>Pucciniomycetes</taxon>
        <taxon>Pucciniales</taxon>
        <taxon>Pucciniaceae</taxon>
        <taxon>Puccinia</taxon>
    </lineage>
</organism>
<name>H6QTS2_PUCGT</name>